<evidence type="ECO:0000313" key="2">
    <source>
        <dbReference type="Proteomes" id="UP001432146"/>
    </source>
</evidence>
<dbReference type="EMBL" id="JAWNGG020000168">
    <property type="protein sequence ID" value="KAK9298735.1"/>
    <property type="molecule type" value="Genomic_DNA"/>
</dbReference>
<comment type="caution">
    <text evidence="1">The sequence shown here is derived from an EMBL/GenBank/DDBJ whole genome shotgun (WGS) entry which is preliminary data.</text>
</comment>
<organism evidence="1 2">
    <name type="scientific">Tetragonisca angustula</name>
    <dbReference type="NCBI Taxonomy" id="166442"/>
    <lineage>
        <taxon>Eukaryota</taxon>
        <taxon>Metazoa</taxon>
        <taxon>Ecdysozoa</taxon>
        <taxon>Arthropoda</taxon>
        <taxon>Hexapoda</taxon>
        <taxon>Insecta</taxon>
        <taxon>Pterygota</taxon>
        <taxon>Neoptera</taxon>
        <taxon>Endopterygota</taxon>
        <taxon>Hymenoptera</taxon>
        <taxon>Apocrita</taxon>
        <taxon>Aculeata</taxon>
        <taxon>Apoidea</taxon>
        <taxon>Anthophila</taxon>
        <taxon>Apidae</taxon>
        <taxon>Tetragonisca</taxon>
    </lineage>
</organism>
<accession>A0AAW0ZM77</accession>
<reference evidence="1 2" key="1">
    <citation type="submission" date="2024-05" db="EMBL/GenBank/DDBJ databases">
        <title>The nuclear and mitochondrial genome assemblies of Tetragonisca angustula (Apidae: Meliponini), a tiny yet remarkable pollinator in the Neotropics.</title>
        <authorList>
            <person name="Ferrari R."/>
            <person name="Ricardo P.C."/>
            <person name="Dias F.C."/>
            <person name="Araujo N.S."/>
            <person name="Soares D.O."/>
            <person name="Zhou Q.-S."/>
            <person name="Zhu C.-D."/>
            <person name="Coutinho L."/>
            <person name="Airas M.C."/>
            <person name="Batista T.M."/>
        </authorList>
    </citation>
    <scope>NUCLEOTIDE SEQUENCE [LARGE SCALE GENOMIC DNA]</scope>
    <source>
        <strain evidence="1">ASF017062</strain>
        <tissue evidence="1">Abdomen</tissue>
    </source>
</reference>
<gene>
    <name evidence="1" type="ORF">QLX08_008037</name>
</gene>
<sequence length="90" mass="9715">MATVAIVTEPNDFSSPSVIRNRLLVTKSLDTFTSGPGGVWRGSVQVPYTSVHDSVRANTNDGAPAVSISGRHPFVWPRFDHKAPKAVLLE</sequence>
<evidence type="ECO:0000313" key="1">
    <source>
        <dbReference type="EMBL" id="KAK9298735.1"/>
    </source>
</evidence>
<dbReference type="Proteomes" id="UP001432146">
    <property type="component" value="Unassembled WGS sequence"/>
</dbReference>
<dbReference type="AlphaFoldDB" id="A0AAW0ZM77"/>
<keyword evidence="2" id="KW-1185">Reference proteome</keyword>
<name>A0AAW0ZM77_9HYME</name>
<protein>
    <submittedName>
        <fullName evidence="1">Uncharacterized protein</fullName>
    </submittedName>
</protein>
<proteinExistence type="predicted"/>